<feature type="signal peptide" evidence="1">
    <location>
        <begin position="1"/>
        <end position="26"/>
    </location>
</feature>
<evidence type="ECO:0000313" key="2">
    <source>
        <dbReference type="Proteomes" id="UP000504607"/>
    </source>
</evidence>
<protein>
    <submittedName>
        <fullName evidence="3">Uncharacterized protein LOC105058125</fullName>
    </submittedName>
</protein>
<dbReference type="AlphaFoldDB" id="A0A6I9S838"/>
<organism evidence="2 3">
    <name type="scientific">Elaeis guineensis var. tenera</name>
    <name type="common">Oil palm</name>
    <dbReference type="NCBI Taxonomy" id="51953"/>
    <lineage>
        <taxon>Eukaryota</taxon>
        <taxon>Viridiplantae</taxon>
        <taxon>Streptophyta</taxon>
        <taxon>Embryophyta</taxon>
        <taxon>Tracheophyta</taxon>
        <taxon>Spermatophyta</taxon>
        <taxon>Magnoliopsida</taxon>
        <taxon>Liliopsida</taxon>
        <taxon>Arecaceae</taxon>
        <taxon>Arecoideae</taxon>
        <taxon>Cocoseae</taxon>
        <taxon>Elaeidinae</taxon>
        <taxon>Elaeis</taxon>
    </lineage>
</organism>
<keyword evidence="1" id="KW-0732">Signal</keyword>
<sequence length="188" mass="20815">MPTVHEFRGACTLVAALLLLLGFAAARETPMELSRAELVRLAGYGEERLSSVLVTGAILCDACLQAGSHLLSSHVSDAKVAVACKTEGRRRKAYWVYGMTDDYGEFIIDLPSHLHAIPLEEDCIVRVLRMPKNSYCQQISGMNWKAIKLSSVGNSIRVYTAGVVRLSYRTKPSHACLKKRDNDMESVW</sequence>
<evidence type="ECO:0000256" key="1">
    <source>
        <dbReference type="SAM" id="SignalP"/>
    </source>
</evidence>
<keyword evidence="2" id="KW-1185">Reference proteome</keyword>
<dbReference type="InParanoid" id="A0A6I9S838"/>
<accession>A0A6I9S838</accession>
<dbReference type="KEGG" id="egu:105058125"/>
<dbReference type="GeneID" id="105058125"/>
<evidence type="ECO:0000313" key="3">
    <source>
        <dbReference type="RefSeq" id="XP_010939224.1"/>
    </source>
</evidence>
<gene>
    <name evidence="3" type="primary">LOC105058125</name>
</gene>
<proteinExistence type="predicted"/>
<dbReference type="RefSeq" id="XP_010939224.1">
    <property type="nucleotide sequence ID" value="XM_010940922.3"/>
</dbReference>
<reference evidence="3" key="1">
    <citation type="submission" date="2025-08" db="UniProtKB">
        <authorList>
            <consortium name="RefSeq"/>
        </authorList>
    </citation>
    <scope>IDENTIFICATION</scope>
</reference>
<feature type="chain" id="PRO_5026924229" evidence="1">
    <location>
        <begin position="27"/>
        <end position="188"/>
    </location>
</feature>
<dbReference type="OrthoDB" id="744797at2759"/>
<dbReference type="PANTHER" id="PTHR47273:SF6">
    <property type="entry name" value="POLLEN OLE E 1 ALLERGEN AND EXTENSIN FAMILY PROTEIN"/>
    <property type="match status" value="1"/>
</dbReference>
<dbReference type="FunCoup" id="A0A6I9S838">
    <property type="interactions" value="2178"/>
</dbReference>
<dbReference type="PANTHER" id="PTHR47273">
    <property type="entry name" value="EXPRESSED PROTEIN"/>
    <property type="match status" value="1"/>
</dbReference>
<dbReference type="Pfam" id="PF01190">
    <property type="entry name" value="Pollen_Ole_e_1"/>
    <property type="match status" value="1"/>
</dbReference>
<dbReference type="Proteomes" id="UP000504607">
    <property type="component" value="Chromosome 15"/>
</dbReference>
<name>A0A6I9S838_ELAGV</name>